<dbReference type="OrthoDB" id="658990at2"/>
<proteinExistence type="predicted"/>
<sequence length="203" mass="21556">MKTRVFLVLLAAVSGTPALAQTASPSPTPAEGGELFRQGTLMANLGLGLGTGLGYGSFYGTLSSGPALSLSVERGVAEGIGPGTIGIGGLVGYKSYYYKYPGTSYKSTWRNALVAVRGTYHYNILAQPNLDTYAGASLGVRLQRHQDTYFDSAPELKDYPAGSARFTTGVFVGARYFLTDKLGAFTEIGFDMNYLKLGLTARF</sequence>
<evidence type="ECO:0000256" key="1">
    <source>
        <dbReference type="SAM" id="SignalP"/>
    </source>
</evidence>
<protein>
    <recommendedName>
        <fullName evidence="4">Outer membrane protein beta-barrel domain-containing protein</fullName>
    </recommendedName>
</protein>
<gene>
    <name evidence="2" type="ORF">EWM57_12420</name>
</gene>
<dbReference type="Proteomes" id="UP000294155">
    <property type="component" value="Unassembled WGS sequence"/>
</dbReference>
<keyword evidence="3" id="KW-1185">Reference proteome</keyword>
<name>A0A4Q5LAC4_9BACT</name>
<comment type="caution">
    <text evidence="2">The sequence shown here is derived from an EMBL/GenBank/DDBJ whole genome shotgun (WGS) entry which is preliminary data.</text>
</comment>
<evidence type="ECO:0008006" key="4">
    <source>
        <dbReference type="Google" id="ProtNLM"/>
    </source>
</evidence>
<accession>A0A4Q5LAC4</accession>
<reference evidence="2 3" key="1">
    <citation type="submission" date="2019-02" db="EMBL/GenBank/DDBJ databases">
        <title>Bacterial novel species isolated from soil.</title>
        <authorList>
            <person name="Jung H.-Y."/>
        </authorList>
    </citation>
    <scope>NUCLEOTIDE SEQUENCE [LARGE SCALE GENOMIC DNA]</scope>
    <source>
        <strain evidence="2 3">1-3-3-3</strain>
    </source>
</reference>
<feature type="signal peptide" evidence="1">
    <location>
        <begin position="1"/>
        <end position="20"/>
    </location>
</feature>
<organism evidence="2 3">
    <name type="scientific">Hymenobacter persicinus</name>
    <dbReference type="NCBI Taxonomy" id="2025506"/>
    <lineage>
        <taxon>Bacteria</taxon>
        <taxon>Pseudomonadati</taxon>
        <taxon>Bacteroidota</taxon>
        <taxon>Cytophagia</taxon>
        <taxon>Cytophagales</taxon>
        <taxon>Hymenobacteraceae</taxon>
        <taxon>Hymenobacter</taxon>
    </lineage>
</organism>
<keyword evidence="1" id="KW-0732">Signal</keyword>
<feature type="chain" id="PRO_5020317580" description="Outer membrane protein beta-barrel domain-containing protein" evidence="1">
    <location>
        <begin position="21"/>
        <end position="203"/>
    </location>
</feature>
<dbReference type="RefSeq" id="WP_129921473.1">
    <property type="nucleotide sequence ID" value="NZ_SEWE01000024.1"/>
</dbReference>
<evidence type="ECO:0000313" key="2">
    <source>
        <dbReference type="EMBL" id="RYU78845.1"/>
    </source>
</evidence>
<evidence type="ECO:0000313" key="3">
    <source>
        <dbReference type="Proteomes" id="UP000294155"/>
    </source>
</evidence>
<dbReference type="EMBL" id="SEWE01000024">
    <property type="protein sequence ID" value="RYU78845.1"/>
    <property type="molecule type" value="Genomic_DNA"/>
</dbReference>
<dbReference type="AlphaFoldDB" id="A0A4Q5LAC4"/>